<dbReference type="RefSeq" id="WP_380940259.1">
    <property type="nucleotide sequence ID" value="NZ_JBHUFC010000003.1"/>
</dbReference>
<accession>A0ABW4NF32</accession>
<comment type="subcellular location">
    <subcellularLocation>
        <location evidence="1 11">Cell outer membrane</location>
        <topology evidence="1 11">Multi-pass membrane protein</topology>
    </subcellularLocation>
</comment>
<name>A0ABW4NF32_9SPHN</name>
<dbReference type="Gene3D" id="2.40.170.20">
    <property type="entry name" value="TonB-dependent receptor, beta-barrel domain"/>
    <property type="match status" value="2"/>
</dbReference>
<evidence type="ECO:0000256" key="5">
    <source>
        <dbReference type="ARBA" id="ARBA00022692"/>
    </source>
</evidence>
<dbReference type="InterPro" id="IPR000531">
    <property type="entry name" value="Beta-barrel_TonB"/>
</dbReference>
<evidence type="ECO:0000259" key="14">
    <source>
        <dbReference type="Pfam" id="PF00593"/>
    </source>
</evidence>
<feature type="domain" description="TonB-dependent receptor plug" evidence="15">
    <location>
        <begin position="58"/>
        <end position="164"/>
    </location>
</feature>
<dbReference type="PANTHER" id="PTHR32552:SF81">
    <property type="entry name" value="TONB-DEPENDENT OUTER MEMBRANE RECEPTOR"/>
    <property type="match status" value="1"/>
</dbReference>
<sequence length="881" mass="96122">MTKGTFGRAALAALLTTVAVPAMAQSQATTTPPEDTKPAAAQDTTEVVVTANRREENLQDVSGVVQALTSDQLRQDGIVELRQLQAAVPGLSIANQEGNVEIFIRGVGSANNTELGDPGAAPHLNGTYIPRPRGLGLMFYDLERVEVNKGPQGTLYGRNALAGTLNIITAKPRLGQWGGYTQAEYGNRNSYAAEGAINIPLGQTIAARVAGYYVNRDYGFKNVSTGAQARDLKPAGLEENYAGRVSLLFQPNDRLSVSVIGDYGKETGTGYPGANIFAAVQATGLRPEDLDLRRVVYRGLQGDMSNELWGVQGKIAYDFGTFSAEATGSYRSVDFYQVNASSDFTDWPGRNLNTVLYDNFSGNFWQTRSQSQVYELRLFANNDQSLRWNLGGFYFKEDQQVGYLALADRGYCCYSGTEFTMPDVKGESYAVYLDSTYDVTDRLRVIGGIRYTNEKKSRYGIGGNWALTLGGEDYACCFGTRLGTEGFRPALLDRPNFNVTGLTTPRQLAQFLIEGIATPGARDTLIQQIGAIANGTNPNGTCIDRPDIDNGFVNCPARNPSNTNGGFSYANLAIPGQQSGSAKFNFVDWRAGIEFDLTADHMLYAKVSTGHKSGGFNDSFNGSTIPEAFQPEDLIVYEAGSRNAFDLFGRRAIFNLTGFYYDYNDQVFQDLTCINRDTTQTPPVCNGYSLVNRNIGASRIYGAEAELRIKLPGHYALDLNAAYLDTKITTGTVADARAQDNSAGGNSPLVSLVGNRLPLASKMNLSARLSQWFDAGPGRLDWQALLNYRSSFFLTQFNEDDIVFLNGTRQSALAAGFPDRQPGYVTLNLGLGYTIDKFRIEAWASNFLDEQVSQKALVGSSLNIRFLNDARSYGIRGRVTF</sequence>
<keyword evidence="7" id="KW-0406">Ion transport</keyword>
<keyword evidence="6" id="KW-0408">Iron</keyword>
<dbReference type="SUPFAM" id="SSF56935">
    <property type="entry name" value="Porins"/>
    <property type="match status" value="1"/>
</dbReference>
<dbReference type="PANTHER" id="PTHR32552">
    <property type="entry name" value="FERRICHROME IRON RECEPTOR-RELATED"/>
    <property type="match status" value="1"/>
</dbReference>
<dbReference type="EMBL" id="JBHUFC010000003">
    <property type="protein sequence ID" value="MFD1787900.1"/>
    <property type="molecule type" value="Genomic_DNA"/>
</dbReference>
<evidence type="ECO:0000256" key="9">
    <source>
        <dbReference type="ARBA" id="ARBA00023136"/>
    </source>
</evidence>
<evidence type="ECO:0000256" key="1">
    <source>
        <dbReference type="ARBA" id="ARBA00004571"/>
    </source>
</evidence>
<evidence type="ECO:0000256" key="6">
    <source>
        <dbReference type="ARBA" id="ARBA00023004"/>
    </source>
</evidence>
<keyword evidence="3 11" id="KW-1134">Transmembrane beta strand</keyword>
<dbReference type="Pfam" id="PF00593">
    <property type="entry name" value="TonB_dep_Rec_b-barrel"/>
    <property type="match status" value="1"/>
</dbReference>
<comment type="similarity">
    <text evidence="11 12">Belongs to the TonB-dependent receptor family.</text>
</comment>
<dbReference type="Proteomes" id="UP001597283">
    <property type="component" value="Unassembled WGS sequence"/>
</dbReference>
<evidence type="ECO:0000256" key="11">
    <source>
        <dbReference type="PROSITE-ProRule" id="PRU01360"/>
    </source>
</evidence>
<evidence type="ECO:0000256" key="12">
    <source>
        <dbReference type="RuleBase" id="RU003357"/>
    </source>
</evidence>
<keyword evidence="2 11" id="KW-0813">Transport</keyword>
<dbReference type="InterPro" id="IPR036942">
    <property type="entry name" value="Beta-barrel_TonB_sf"/>
</dbReference>
<feature type="chain" id="PRO_5047148112" evidence="13">
    <location>
        <begin position="25"/>
        <end position="881"/>
    </location>
</feature>
<keyword evidence="17" id="KW-1185">Reference proteome</keyword>
<keyword evidence="8 12" id="KW-0798">TonB box</keyword>
<evidence type="ECO:0000256" key="10">
    <source>
        <dbReference type="ARBA" id="ARBA00023237"/>
    </source>
</evidence>
<feature type="signal peptide" evidence="13">
    <location>
        <begin position="1"/>
        <end position="24"/>
    </location>
</feature>
<keyword evidence="16" id="KW-0675">Receptor</keyword>
<comment type="caution">
    <text evidence="16">The sequence shown here is derived from an EMBL/GenBank/DDBJ whole genome shotgun (WGS) entry which is preliminary data.</text>
</comment>
<keyword evidence="10 11" id="KW-0998">Cell outer membrane</keyword>
<feature type="domain" description="TonB-dependent receptor-like beta-barrel" evidence="14">
    <location>
        <begin position="290"/>
        <end position="846"/>
    </location>
</feature>
<proteinExistence type="inferred from homology"/>
<evidence type="ECO:0000256" key="3">
    <source>
        <dbReference type="ARBA" id="ARBA00022452"/>
    </source>
</evidence>
<evidence type="ECO:0000313" key="17">
    <source>
        <dbReference type="Proteomes" id="UP001597283"/>
    </source>
</evidence>
<evidence type="ECO:0000259" key="15">
    <source>
        <dbReference type="Pfam" id="PF07715"/>
    </source>
</evidence>
<dbReference type="PROSITE" id="PS52016">
    <property type="entry name" value="TONB_DEPENDENT_REC_3"/>
    <property type="match status" value="1"/>
</dbReference>
<evidence type="ECO:0000256" key="2">
    <source>
        <dbReference type="ARBA" id="ARBA00022448"/>
    </source>
</evidence>
<keyword evidence="5 11" id="KW-0812">Transmembrane</keyword>
<reference evidence="17" key="1">
    <citation type="journal article" date="2019" name="Int. J. Syst. Evol. Microbiol.">
        <title>The Global Catalogue of Microorganisms (GCM) 10K type strain sequencing project: providing services to taxonomists for standard genome sequencing and annotation.</title>
        <authorList>
            <consortium name="The Broad Institute Genomics Platform"/>
            <consortium name="The Broad Institute Genome Sequencing Center for Infectious Disease"/>
            <person name="Wu L."/>
            <person name="Ma J."/>
        </authorList>
    </citation>
    <scope>NUCLEOTIDE SEQUENCE [LARGE SCALE GENOMIC DNA]</scope>
    <source>
        <strain evidence="17">Q85</strain>
    </source>
</reference>
<evidence type="ECO:0000313" key="16">
    <source>
        <dbReference type="EMBL" id="MFD1787900.1"/>
    </source>
</evidence>
<evidence type="ECO:0000256" key="13">
    <source>
        <dbReference type="SAM" id="SignalP"/>
    </source>
</evidence>
<evidence type="ECO:0000256" key="4">
    <source>
        <dbReference type="ARBA" id="ARBA00022496"/>
    </source>
</evidence>
<evidence type="ECO:0000256" key="7">
    <source>
        <dbReference type="ARBA" id="ARBA00023065"/>
    </source>
</evidence>
<keyword evidence="4" id="KW-0410">Iron transport</keyword>
<organism evidence="16 17">
    <name type="scientific">Sphingomonas floccifaciens</name>
    <dbReference type="NCBI Taxonomy" id="1844115"/>
    <lineage>
        <taxon>Bacteria</taxon>
        <taxon>Pseudomonadati</taxon>
        <taxon>Pseudomonadota</taxon>
        <taxon>Alphaproteobacteria</taxon>
        <taxon>Sphingomonadales</taxon>
        <taxon>Sphingomonadaceae</taxon>
        <taxon>Sphingomonas</taxon>
    </lineage>
</organism>
<gene>
    <name evidence="16" type="ORF">ACFSC3_09965</name>
</gene>
<protein>
    <submittedName>
        <fullName evidence="16">TonB-dependent receptor</fullName>
    </submittedName>
</protein>
<evidence type="ECO:0000256" key="8">
    <source>
        <dbReference type="ARBA" id="ARBA00023077"/>
    </source>
</evidence>
<dbReference type="InterPro" id="IPR039426">
    <property type="entry name" value="TonB-dep_rcpt-like"/>
</dbReference>
<dbReference type="InterPro" id="IPR012910">
    <property type="entry name" value="Plug_dom"/>
</dbReference>
<dbReference type="Pfam" id="PF07715">
    <property type="entry name" value="Plug"/>
    <property type="match status" value="1"/>
</dbReference>
<keyword evidence="9 11" id="KW-0472">Membrane</keyword>
<keyword evidence="13" id="KW-0732">Signal</keyword>